<dbReference type="AlphaFoldDB" id="A0A7R9YVS7"/>
<evidence type="ECO:0000256" key="7">
    <source>
        <dbReference type="ARBA" id="ARBA00022840"/>
    </source>
</evidence>
<evidence type="ECO:0000256" key="8">
    <source>
        <dbReference type="ARBA" id="ARBA00022842"/>
    </source>
</evidence>
<keyword evidence="6" id="KW-0418">Kinase</keyword>
<keyword evidence="3" id="KW-0808">Transferase</keyword>
<proteinExistence type="predicted"/>
<dbReference type="Pfam" id="PF00365">
    <property type="entry name" value="PFK"/>
    <property type="match status" value="1"/>
</dbReference>
<dbReference type="GO" id="GO:0046872">
    <property type="term" value="F:metal ion binding"/>
    <property type="evidence" value="ECO:0007669"/>
    <property type="project" value="UniProtKB-KW"/>
</dbReference>
<dbReference type="GO" id="GO:0005737">
    <property type="term" value="C:cytoplasm"/>
    <property type="evidence" value="ECO:0007669"/>
    <property type="project" value="UniProtKB-ARBA"/>
</dbReference>
<dbReference type="PANTHER" id="PTHR45770">
    <property type="entry name" value="ATP-DEPENDENT 6-PHOSPHOFRUCTOKINASE 1"/>
    <property type="match status" value="1"/>
</dbReference>
<keyword evidence="5" id="KW-0547">Nucleotide-binding</keyword>
<evidence type="ECO:0000256" key="3">
    <source>
        <dbReference type="ARBA" id="ARBA00022679"/>
    </source>
</evidence>
<evidence type="ECO:0000256" key="1">
    <source>
        <dbReference type="ARBA" id="ARBA00001946"/>
    </source>
</evidence>
<accession>A0A7R9YVS7</accession>
<comment type="function">
    <text evidence="2">Catalyzes the phosphorylation of D-fructose 6-phosphate to fructose 1,6-bisphosphate by ATP, the first committing step of glycolysis.</text>
</comment>
<dbReference type="FunFam" id="3.40.50.450:FF:000002">
    <property type="entry name" value="ATP-dependent 6-phosphofructokinase"/>
    <property type="match status" value="1"/>
</dbReference>
<dbReference type="EMBL" id="HBEC01017776">
    <property type="protein sequence ID" value="CAD8288295.1"/>
    <property type="molecule type" value="Transcribed_RNA"/>
</dbReference>
<evidence type="ECO:0000256" key="10">
    <source>
        <dbReference type="ARBA" id="ARBA00048070"/>
    </source>
</evidence>
<evidence type="ECO:0000256" key="6">
    <source>
        <dbReference type="ARBA" id="ARBA00022777"/>
    </source>
</evidence>
<dbReference type="InterPro" id="IPR050929">
    <property type="entry name" value="PFKA"/>
</dbReference>
<organism evidence="12">
    <name type="scientific">Chlamydomonas euryale</name>
    <dbReference type="NCBI Taxonomy" id="1486919"/>
    <lineage>
        <taxon>Eukaryota</taxon>
        <taxon>Viridiplantae</taxon>
        <taxon>Chlorophyta</taxon>
        <taxon>core chlorophytes</taxon>
        <taxon>Chlorophyceae</taxon>
        <taxon>CS clade</taxon>
        <taxon>Chlamydomonadales</taxon>
        <taxon>Chlamydomonadaceae</taxon>
        <taxon>Chlamydomonas</taxon>
    </lineage>
</organism>
<dbReference type="GO" id="GO:0005524">
    <property type="term" value="F:ATP binding"/>
    <property type="evidence" value="ECO:0007669"/>
    <property type="project" value="UniProtKB-KW"/>
</dbReference>
<keyword evidence="9" id="KW-0324">Glycolysis</keyword>
<keyword evidence="7" id="KW-0067">ATP-binding</keyword>
<sequence length="522" mass="54976">MGPPAKLCSNVAVASVHGGAPCSRRAPGLRFRTRGSAKVRAPDGDLEGDMALPLPTGDDSVLEVPDIRPRLVAQPSPFVAHNNFGGGFVSDLDCVALNSIKFASPDSAGCSLATQDCVVASSALHGISPSTPNLIEASMEQVGMSLPPWAVRAGARKQIYFDPQQVTAAIVTCGGLCPGLNDVVAGIVNKLTTYGVQEGNILGIRYGFRGFYDPNIKPIVLTAENVDGVQLEGGTILGTSRGGANIKEIVKRIDMWGIDMLFVVGGNGGNAGANAINAMCQQHEVSCCVVGVPKSIDNDILLIDKCFGFDTAVEESQRALLAAKVEASSARRGIGLVKLMGRQSGFIAVQASMASGVVDAVLIPEVSFKLNGPTGLMAYLDEVMHKKGHCVVCVAEGAGQDVLDDGSGGKDASGNPILKDIGMYLRSELKKSFPDADIKYIDPTYMIRAIPTTSGDRIYCKILAHNAVHAAFGGYTGLTVGLVNTHYCYLPIPVIIQAPRRVDPRGKAWNRLRATIGQPNFE</sequence>
<evidence type="ECO:0000259" key="11">
    <source>
        <dbReference type="Pfam" id="PF00365"/>
    </source>
</evidence>
<comment type="cofactor">
    <cofactor evidence="1">
        <name>Mg(2+)</name>
        <dbReference type="ChEBI" id="CHEBI:18420"/>
    </cofactor>
</comment>
<reference evidence="12" key="1">
    <citation type="submission" date="2021-01" db="EMBL/GenBank/DDBJ databases">
        <authorList>
            <person name="Corre E."/>
            <person name="Pelletier E."/>
            <person name="Niang G."/>
            <person name="Scheremetjew M."/>
            <person name="Finn R."/>
            <person name="Kale V."/>
            <person name="Holt S."/>
            <person name="Cochrane G."/>
            <person name="Meng A."/>
            <person name="Brown T."/>
            <person name="Cohen L."/>
        </authorList>
    </citation>
    <scope>NUCLEOTIDE SEQUENCE</scope>
    <source>
        <strain evidence="12">CCMP219</strain>
    </source>
</reference>
<dbReference type="InterPro" id="IPR000023">
    <property type="entry name" value="Phosphofructokinase_dom"/>
</dbReference>
<dbReference type="InterPro" id="IPR022953">
    <property type="entry name" value="ATP_PFK"/>
</dbReference>
<evidence type="ECO:0000256" key="5">
    <source>
        <dbReference type="ARBA" id="ARBA00022741"/>
    </source>
</evidence>
<dbReference type="Gene3D" id="3.40.50.450">
    <property type="match status" value="1"/>
</dbReference>
<dbReference type="GO" id="GO:0006002">
    <property type="term" value="P:fructose 6-phosphate metabolic process"/>
    <property type="evidence" value="ECO:0007669"/>
    <property type="project" value="InterPro"/>
</dbReference>
<keyword evidence="4" id="KW-0479">Metal-binding</keyword>
<gene>
    <name evidence="12" type="ORF">CEUR00632_LOCUS8334</name>
</gene>
<dbReference type="UniPathway" id="UPA00109">
    <property type="reaction ID" value="UER00182"/>
</dbReference>
<dbReference type="NCBIfam" id="NF005301">
    <property type="entry name" value="PRK06830.1"/>
    <property type="match status" value="1"/>
</dbReference>
<keyword evidence="8" id="KW-0460">Magnesium</keyword>
<dbReference type="InterPro" id="IPR035966">
    <property type="entry name" value="PKF_sf"/>
</dbReference>
<dbReference type="SUPFAM" id="SSF53784">
    <property type="entry name" value="Phosphofructokinase"/>
    <property type="match status" value="1"/>
</dbReference>
<evidence type="ECO:0000256" key="9">
    <source>
        <dbReference type="ARBA" id="ARBA00023152"/>
    </source>
</evidence>
<comment type="catalytic activity">
    <reaction evidence="10">
        <text>beta-D-fructose 6-phosphate + ATP = beta-D-fructose 1,6-bisphosphate + ADP + H(+)</text>
        <dbReference type="Rhea" id="RHEA:16109"/>
        <dbReference type="ChEBI" id="CHEBI:15378"/>
        <dbReference type="ChEBI" id="CHEBI:30616"/>
        <dbReference type="ChEBI" id="CHEBI:32966"/>
        <dbReference type="ChEBI" id="CHEBI:57634"/>
        <dbReference type="ChEBI" id="CHEBI:456216"/>
        <dbReference type="EC" id="2.7.1.11"/>
    </reaction>
</comment>
<evidence type="ECO:0000256" key="4">
    <source>
        <dbReference type="ARBA" id="ARBA00022723"/>
    </source>
</evidence>
<dbReference type="GO" id="GO:0003872">
    <property type="term" value="F:6-phosphofructokinase activity"/>
    <property type="evidence" value="ECO:0007669"/>
    <property type="project" value="UniProtKB-EC"/>
</dbReference>
<feature type="domain" description="Phosphofructokinase" evidence="11">
    <location>
        <begin position="168"/>
        <end position="470"/>
    </location>
</feature>
<evidence type="ECO:0000256" key="2">
    <source>
        <dbReference type="ARBA" id="ARBA00002659"/>
    </source>
</evidence>
<name>A0A7R9YVS7_9CHLO</name>
<dbReference type="PRINTS" id="PR00476">
    <property type="entry name" value="PHFRCTKINASE"/>
</dbReference>
<evidence type="ECO:0000313" key="12">
    <source>
        <dbReference type="EMBL" id="CAD8288295.1"/>
    </source>
</evidence>
<protein>
    <recommendedName>
        <fullName evidence="11">Phosphofructokinase domain-containing protein</fullName>
    </recommendedName>
</protein>